<dbReference type="EMBL" id="DF840238">
    <property type="protein sequence ID" value="GAT44800.1"/>
    <property type="molecule type" value="Genomic_DNA"/>
</dbReference>
<accession>A0ABQ0L101</accession>
<gene>
    <name evidence="2" type="ORF">MCHLO_02410</name>
</gene>
<keyword evidence="3" id="KW-1185">Reference proteome</keyword>
<name>A0ABQ0L101_MYCCL</name>
<feature type="region of interest" description="Disordered" evidence="1">
    <location>
        <begin position="1"/>
        <end position="22"/>
    </location>
</feature>
<reference evidence="2" key="1">
    <citation type="submission" date="2014-09" db="EMBL/GenBank/DDBJ databases">
        <title>Genome sequence of the luminous mushroom Mycena chlorophos for searching fungal bioluminescence genes.</title>
        <authorList>
            <person name="Tanaka Y."/>
            <person name="Kasuga D."/>
            <person name="Oba Y."/>
            <person name="Hase S."/>
            <person name="Sato K."/>
            <person name="Oba Y."/>
            <person name="Sakakibara Y."/>
        </authorList>
    </citation>
    <scope>NUCLEOTIDE SEQUENCE</scope>
</reference>
<organism evidence="2 3">
    <name type="scientific">Mycena chlorophos</name>
    <name type="common">Agaric fungus</name>
    <name type="synonym">Agaricus chlorophos</name>
    <dbReference type="NCBI Taxonomy" id="658473"/>
    <lineage>
        <taxon>Eukaryota</taxon>
        <taxon>Fungi</taxon>
        <taxon>Dikarya</taxon>
        <taxon>Basidiomycota</taxon>
        <taxon>Agaricomycotina</taxon>
        <taxon>Agaricomycetes</taxon>
        <taxon>Agaricomycetidae</taxon>
        <taxon>Agaricales</taxon>
        <taxon>Marasmiineae</taxon>
        <taxon>Mycenaceae</taxon>
        <taxon>Mycena</taxon>
    </lineage>
</organism>
<proteinExistence type="predicted"/>
<dbReference type="Proteomes" id="UP000815677">
    <property type="component" value="Unassembled WGS sequence"/>
</dbReference>
<evidence type="ECO:0000256" key="1">
    <source>
        <dbReference type="SAM" id="MobiDB-lite"/>
    </source>
</evidence>
<evidence type="ECO:0000313" key="2">
    <source>
        <dbReference type="EMBL" id="GAT44800.1"/>
    </source>
</evidence>
<protein>
    <submittedName>
        <fullName evidence="2">Uncharacterized protein</fullName>
    </submittedName>
</protein>
<evidence type="ECO:0000313" key="3">
    <source>
        <dbReference type="Proteomes" id="UP000815677"/>
    </source>
</evidence>
<sequence>MDHGGPRDCSSGSGKDCSDGAERHTWSPVELIWPCVANKDLQRDDLVEAPTAVVAVFAHQRRREERREPRQILRRPGLHPRIEIGRPIHRLQLPQHQNPSHDLDDAMQIQHARMRPDLPLRPALHLCWRPTYSRTSANVVDCQPIWVEVAVDLIV</sequence>